<reference evidence="1" key="1">
    <citation type="submission" date="2023-07" db="EMBL/GenBank/DDBJ databases">
        <title>Chromosome-level genome assembly of Artemia franciscana.</title>
        <authorList>
            <person name="Jo E."/>
        </authorList>
    </citation>
    <scope>NUCLEOTIDE SEQUENCE</scope>
    <source>
        <tissue evidence="1">Whole body</tissue>
    </source>
</reference>
<dbReference type="PANTHER" id="PTHR37984:SF5">
    <property type="entry name" value="PROTEIN NYNRIN-LIKE"/>
    <property type="match status" value="1"/>
</dbReference>
<evidence type="ECO:0008006" key="3">
    <source>
        <dbReference type="Google" id="ProtNLM"/>
    </source>
</evidence>
<dbReference type="Proteomes" id="UP001187531">
    <property type="component" value="Unassembled WGS sequence"/>
</dbReference>
<sequence length="88" mass="10015">MIDPKEIEQELDRLESLGIIEKVEEPMEWVNLMVPVEKKDGGVRLCTDPVYLNKAMKRPHYPIPTFEDAIADLSGAKYFSKLDATSGY</sequence>
<comment type="caution">
    <text evidence="1">The sequence shown here is derived from an EMBL/GenBank/DDBJ whole genome shotgun (WGS) entry which is preliminary data.</text>
</comment>
<dbReference type="InterPro" id="IPR043128">
    <property type="entry name" value="Rev_trsase/Diguanyl_cyclase"/>
</dbReference>
<gene>
    <name evidence="1" type="ORF">QYM36_010525</name>
</gene>
<dbReference type="SUPFAM" id="SSF56672">
    <property type="entry name" value="DNA/RNA polymerases"/>
    <property type="match status" value="1"/>
</dbReference>
<evidence type="ECO:0000313" key="2">
    <source>
        <dbReference type="Proteomes" id="UP001187531"/>
    </source>
</evidence>
<organism evidence="1 2">
    <name type="scientific">Artemia franciscana</name>
    <name type="common">Brine shrimp</name>
    <name type="synonym">Artemia sanfranciscana</name>
    <dbReference type="NCBI Taxonomy" id="6661"/>
    <lineage>
        <taxon>Eukaryota</taxon>
        <taxon>Metazoa</taxon>
        <taxon>Ecdysozoa</taxon>
        <taxon>Arthropoda</taxon>
        <taxon>Crustacea</taxon>
        <taxon>Branchiopoda</taxon>
        <taxon>Anostraca</taxon>
        <taxon>Artemiidae</taxon>
        <taxon>Artemia</taxon>
    </lineage>
</organism>
<evidence type="ECO:0000313" key="1">
    <source>
        <dbReference type="EMBL" id="KAK2715991.1"/>
    </source>
</evidence>
<dbReference type="Gene3D" id="3.30.70.270">
    <property type="match status" value="1"/>
</dbReference>
<protein>
    <recommendedName>
        <fullName evidence="3">Reverse transcriptase</fullName>
    </recommendedName>
</protein>
<accession>A0AA88L830</accession>
<proteinExistence type="predicted"/>
<dbReference type="GO" id="GO:0071897">
    <property type="term" value="P:DNA biosynthetic process"/>
    <property type="evidence" value="ECO:0007669"/>
    <property type="project" value="UniProtKB-ARBA"/>
</dbReference>
<dbReference type="Gene3D" id="3.10.10.10">
    <property type="entry name" value="HIV Type 1 Reverse Transcriptase, subunit A, domain 1"/>
    <property type="match status" value="1"/>
</dbReference>
<keyword evidence="2" id="KW-1185">Reference proteome</keyword>
<dbReference type="InterPro" id="IPR043502">
    <property type="entry name" value="DNA/RNA_pol_sf"/>
</dbReference>
<dbReference type="AlphaFoldDB" id="A0AA88L830"/>
<dbReference type="PANTHER" id="PTHR37984">
    <property type="entry name" value="PROTEIN CBG26694"/>
    <property type="match status" value="1"/>
</dbReference>
<dbReference type="EMBL" id="JAVRJZ010000012">
    <property type="protein sequence ID" value="KAK2715991.1"/>
    <property type="molecule type" value="Genomic_DNA"/>
</dbReference>
<dbReference type="InterPro" id="IPR050951">
    <property type="entry name" value="Retrovirus_Pol_polyprotein"/>
</dbReference>
<name>A0AA88L830_ARTSF</name>